<evidence type="ECO:0000313" key="2">
    <source>
        <dbReference type="Proteomes" id="UP000054324"/>
    </source>
</evidence>
<reference evidence="1 2" key="1">
    <citation type="submission" date="2013-11" db="EMBL/GenBank/DDBJ databases">
        <title>Opisthorchis viverrini - life in the bile duct.</title>
        <authorList>
            <person name="Young N.D."/>
            <person name="Nagarajan N."/>
            <person name="Lin S.J."/>
            <person name="Korhonen P.K."/>
            <person name="Jex A.R."/>
            <person name="Hall R.S."/>
            <person name="Safavi-Hemami H."/>
            <person name="Kaewkong W."/>
            <person name="Bertrand D."/>
            <person name="Gao S."/>
            <person name="Seet Q."/>
            <person name="Wongkham S."/>
            <person name="Teh B.T."/>
            <person name="Wongkham C."/>
            <person name="Intapan P.M."/>
            <person name="Maleewong W."/>
            <person name="Yang X."/>
            <person name="Hu M."/>
            <person name="Wang Z."/>
            <person name="Hofmann A."/>
            <person name="Sternberg P.W."/>
            <person name="Tan P."/>
            <person name="Wang J."/>
            <person name="Gasser R.B."/>
        </authorList>
    </citation>
    <scope>NUCLEOTIDE SEQUENCE [LARGE SCALE GENOMIC DNA]</scope>
</reference>
<dbReference type="EMBL" id="KL596827">
    <property type="protein sequence ID" value="KER23998.1"/>
    <property type="molecule type" value="Genomic_DNA"/>
</dbReference>
<dbReference type="AlphaFoldDB" id="A0A074ZA42"/>
<dbReference type="GeneID" id="20322422"/>
<dbReference type="KEGG" id="ovi:T265_08243"/>
<gene>
    <name evidence="1" type="ORF">T265_08243</name>
</gene>
<protein>
    <submittedName>
        <fullName evidence="1">Uncharacterized protein</fullName>
    </submittedName>
</protein>
<evidence type="ECO:0000313" key="1">
    <source>
        <dbReference type="EMBL" id="KER23998.1"/>
    </source>
</evidence>
<organism evidence="1 2">
    <name type="scientific">Opisthorchis viverrini</name>
    <name type="common">Southeast Asian liver fluke</name>
    <dbReference type="NCBI Taxonomy" id="6198"/>
    <lineage>
        <taxon>Eukaryota</taxon>
        <taxon>Metazoa</taxon>
        <taxon>Spiralia</taxon>
        <taxon>Lophotrochozoa</taxon>
        <taxon>Platyhelminthes</taxon>
        <taxon>Trematoda</taxon>
        <taxon>Digenea</taxon>
        <taxon>Opisthorchiida</taxon>
        <taxon>Opisthorchiata</taxon>
        <taxon>Opisthorchiidae</taxon>
        <taxon>Opisthorchis</taxon>
    </lineage>
</organism>
<dbReference type="OrthoDB" id="775260at2759"/>
<keyword evidence="2" id="KW-1185">Reference proteome</keyword>
<sequence>MARWFKWLGRGFTDRKVLGSNPTSASRFFLSMLEQPGSIPPLVFPSGGVAIRHVEATLGTRAKRRHALIGRNASQSGSTISDSTLLAPSRRFRPDLTEHSVTTS</sequence>
<dbReference type="RefSeq" id="XP_009172254.1">
    <property type="nucleotide sequence ID" value="XM_009173990.1"/>
</dbReference>
<proteinExistence type="predicted"/>
<accession>A0A074ZA42</accession>
<dbReference type="CTD" id="20322422"/>
<dbReference type="Proteomes" id="UP000054324">
    <property type="component" value="Unassembled WGS sequence"/>
</dbReference>
<name>A0A074ZA42_OPIVI</name>